<keyword evidence="17" id="KW-1185">Reference proteome</keyword>
<keyword evidence="10" id="KW-0067">ATP-binding</keyword>
<dbReference type="GO" id="GO:0005634">
    <property type="term" value="C:nucleus"/>
    <property type="evidence" value="ECO:0007669"/>
    <property type="project" value="TreeGrafter"/>
</dbReference>
<evidence type="ECO:0000256" key="9">
    <source>
        <dbReference type="ARBA" id="ARBA00022777"/>
    </source>
</evidence>
<dbReference type="OrthoDB" id="310217at2759"/>
<proteinExistence type="predicted"/>
<evidence type="ECO:0000256" key="4">
    <source>
        <dbReference type="ARBA" id="ARBA00013948"/>
    </source>
</evidence>
<dbReference type="PANTHER" id="PTHR43671">
    <property type="entry name" value="SERINE/THREONINE-PROTEIN KINASE NEK"/>
    <property type="match status" value="1"/>
</dbReference>
<dbReference type="EMBL" id="MU004297">
    <property type="protein sequence ID" value="KAF2660792.1"/>
    <property type="molecule type" value="Genomic_DNA"/>
</dbReference>
<evidence type="ECO:0000256" key="3">
    <source>
        <dbReference type="ARBA" id="ARBA00012513"/>
    </source>
</evidence>
<evidence type="ECO:0000259" key="15">
    <source>
        <dbReference type="PROSITE" id="PS50011"/>
    </source>
</evidence>
<keyword evidence="6" id="KW-0723">Serine/threonine-protein kinase</keyword>
<accession>A0A6A6TM15</accession>
<evidence type="ECO:0000256" key="14">
    <source>
        <dbReference type="ARBA" id="ARBA00048679"/>
    </source>
</evidence>
<evidence type="ECO:0000256" key="6">
    <source>
        <dbReference type="ARBA" id="ARBA00022527"/>
    </source>
</evidence>
<protein>
    <recommendedName>
        <fullName evidence="5">EKC/KEOPS complex subunit BUD32</fullName>
        <ecNumber evidence="3">2.7.11.1</ecNumber>
    </recommendedName>
    <alternativeName>
        <fullName evidence="11 12">Atypical Serine/threonine protein kinase BUD32</fullName>
    </alternativeName>
    <alternativeName>
        <fullName evidence="4">EKC/KEOPS complex subunit bud32</fullName>
    </alternativeName>
</protein>
<dbReference type="InterPro" id="IPR000719">
    <property type="entry name" value="Prot_kinase_dom"/>
</dbReference>
<evidence type="ECO:0000313" key="16">
    <source>
        <dbReference type="EMBL" id="KAF2660792.1"/>
    </source>
</evidence>
<name>A0A6A6TM15_9PLEO</name>
<dbReference type="Gene3D" id="1.10.510.10">
    <property type="entry name" value="Transferase(Phosphotransferase) domain 1"/>
    <property type="match status" value="1"/>
</dbReference>
<keyword evidence="7" id="KW-0808">Transferase</keyword>
<dbReference type="InterPro" id="IPR011009">
    <property type="entry name" value="Kinase-like_dom_sf"/>
</dbReference>
<keyword evidence="8" id="KW-0547">Nucleotide-binding</keyword>
<dbReference type="CDD" id="cd00180">
    <property type="entry name" value="PKc"/>
    <property type="match status" value="1"/>
</dbReference>
<evidence type="ECO:0000256" key="12">
    <source>
        <dbReference type="ARBA" id="ARBA00033194"/>
    </source>
</evidence>
<dbReference type="GO" id="GO:0004674">
    <property type="term" value="F:protein serine/threonine kinase activity"/>
    <property type="evidence" value="ECO:0007669"/>
    <property type="project" value="UniProtKB-KW"/>
</dbReference>
<sequence>MNEMATISEDLLPFAEQMIPYMNQPKICNWSAFETSSYSGFQTIDWGNLMVSSYDSTSFPGYVSGCNLVKAIFEENRWCSDNVETKDHIAQLVMFGICKARTEKRLAADFKGLNLVWDLEMGPHSQGKTCIVKVLDPLLSGKGPEREIQILRRLEHPNIVAYRDSHVAEHLDETPWLCMEFCQYGTLDQLLSRYVDTDTRIPEAFLWHVFASLASAIQYCHFGPESHASGHSSWDMVVHRDITLRNIFLGAASDPACSNSGHTNRYPSIKLGDFGCAVPRSDVTSGGITFKEDCMGECQGGAAHLPLMYGQIVPPEGGGVNPSSDVYQMGVVMLCLLLHMNEPRTALETVGRAPRWCNYDGGYSTTLVEFVQDCLEYDVADRAKSENLAVNLKFHVEQEFKAGRLTVGEDILTPAIMIGQLRPPLGESSSHIQIYVNKFT</sequence>
<evidence type="ECO:0000256" key="2">
    <source>
        <dbReference type="ARBA" id="ARBA00011534"/>
    </source>
</evidence>
<reference evidence="16" key="1">
    <citation type="journal article" date="2020" name="Stud. Mycol.">
        <title>101 Dothideomycetes genomes: a test case for predicting lifestyles and emergence of pathogens.</title>
        <authorList>
            <person name="Haridas S."/>
            <person name="Albert R."/>
            <person name="Binder M."/>
            <person name="Bloem J."/>
            <person name="Labutti K."/>
            <person name="Salamov A."/>
            <person name="Andreopoulos B."/>
            <person name="Baker S."/>
            <person name="Barry K."/>
            <person name="Bills G."/>
            <person name="Bluhm B."/>
            <person name="Cannon C."/>
            <person name="Castanera R."/>
            <person name="Culley D."/>
            <person name="Daum C."/>
            <person name="Ezra D."/>
            <person name="Gonzalez J."/>
            <person name="Henrissat B."/>
            <person name="Kuo A."/>
            <person name="Liang C."/>
            <person name="Lipzen A."/>
            <person name="Lutzoni F."/>
            <person name="Magnuson J."/>
            <person name="Mondo S."/>
            <person name="Nolan M."/>
            <person name="Ohm R."/>
            <person name="Pangilinan J."/>
            <person name="Park H.-J."/>
            <person name="Ramirez L."/>
            <person name="Alfaro M."/>
            <person name="Sun H."/>
            <person name="Tritt A."/>
            <person name="Yoshinaga Y."/>
            <person name="Zwiers L.-H."/>
            <person name="Turgeon B."/>
            <person name="Goodwin S."/>
            <person name="Spatafora J."/>
            <person name="Crous P."/>
            <person name="Grigoriev I."/>
        </authorList>
    </citation>
    <scope>NUCLEOTIDE SEQUENCE</scope>
    <source>
        <strain evidence="16">CBS 122681</strain>
    </source>
</reference>
<dbReference type="PANTHER" id="PTHR43671:SF98">
    <property type="entry name" value="SERINE_THREONINE-PROTEIN KINASE NEK11"/>
    <property type="match status" value="1"/>
</dbReference>
<evidence type="ECO:0000256" key="1">
    <source>
        <dbReference type="ARBA" id="ARBA00003747"/>
    </source>
</evidence>
<comment type="function">
    <text evidence="1">Component of the EKC/KEOPS complex that is required for the formation of a threonylcarbamoyl group on adenosine at position 37 (t(6)A37) in tRNAs that read codons beginning with adenine. The complex is probably involved in the transfer of the threonylcarbamoyl moiety of threonylcarbamoyl-AMP (TC-AMP) to the N6 group of A37. BUD32 has ATPase activity in the context of the EKC/KEOPS complex and likely plays a supporting role to the catalytic subunit KAE1. The EKC/KEOPS complex also promotes both telomere uncapping and telomere elongation. The complex is required for efficient recruitment of transcriptional coactivators.</text>
</comment>
<dbReference type="Pfam" id="PF00069">
    <property type="entry name" value="Pkinase"/>
    <property type="match status" value="1"/>
</dbReference>
<dbReference type="Proteomes" id="UP000799324">
    <property type="component" value="Unassembled WGS sequence"/>
</dbReference>
<evidence type="ECO:0000256" key="10">
    <source>
        <dbReference type="ARBA" id="ARBA00022840"/>
    </source>
</evidence>
<dbReference type="EC" id="2.7.11.1" evidence="3"/>
<gene>
    <name evidence="16" type="ORF">K491DRAFT_674422</name>
</gene>
<dbReference type="AlphaFoldDB" id="A0A6A6TM15"/>
<evidence type="ECO:0000256" key="13">
    <source>
        <dbReference type="ARBA" id="ARBA00047899"/>
    </source>
</evidence>
<dbReference type="SUPFAM" id="SSF56112">
    <property type="entry name" value="Protein kinase-like (PK-like)"/>
    <property type="match status" value="1"/>
</dbReference>
<evidence type="ECO:0000256" key="11">
    <source>
        <dbReference type="ARBA" id="ARBA00030980"/>
    </source>
</evidence>
<comment type="subunit">
    <text evidence="2">Component of the EKC/KEOPS complex composed of at least BUD32, CGI121, GON7, KAE1 and PCC1; the whole complex dimerizes.</text>
</comment>
<feature type="domain" description="Protein kinase" evidence="15">
    <location>
        <begin position="83"/>
        <end position="394"/>
    </location>
</feature>
<keyword evidence="9 16" id="KW-0418">Kinase</keyword>
<dbReference type="InterPro" id="IPR008266">
    <property type="entry name" value="Tyr_kinase_AS"/>
</dbReference>
<dbReference type="InterPro" id="IPR050660">
    <property type="entry name" value="NEK_Ser/Thr_kinase"/>
</dbReference>
<dbReference type="GO" id="GO:0005524">
    <property type="term" value="F:ATP binding"/>
    <property type="evidence" value="ECO:0007669"/>
    <property type="project" value="UniProtKB-KW"/>
</dbReference>
<evidence type="ECO:0000313" key="17">
    <source>
        <dbReference type="Proteomes" id="UP000799324"/>
    </source>
</evidence>
<comment type="catalytic activity">
    <reaction evidence="13">
        <text>L-threonyl-[protein] + ATP = O-phospho-L-threonyl-[protein] + ADP + H(+)</text>
        <dbReference type="Rhea" id="RHEA:46608"/>
        <dbReference type="Rhea" id="RHEA-COMP:11060"/>
        <dbReference type="Rhea" id="RHEA-COMP:11605"/>
        <dbReference type="ChEBI" id="CHEBI:15378"/>
        <dbReference type="ChEBI" id="CHEBI:30013"/>
        <dbReference type="ChEBI" id="CHEBI:30616"/>
        <dbReference type="ChEBI" id="CHEBI:61977"/>
        <dbReference type="ChEBI" id="CHEBI:456216"/>
        <dbReference type="EC" id="2.7.11.1"/>
    </reaction>
</comment>
<evidence type="ECO:0000256" key="5">
    <source>
        <dbReference type="ARBA" id="ARBA00019973"/>
    </source>
</evidence>
<comment type="catalytic activity">
    <reaction evidence="14">
        <text>L-seryl-[protein] + ATP = O-phospho-L-seryl-[protein] + ADP + H(+)</text>
        <dbReference type="Rhea" id="RHEA:17989"/>
        <dbReference type="Rhea" id="RHEA-COMP:9863"/>
        <dbReference type="Rhea" id="RHEA-COMP:11604"/>
        <dbReference type="ChEBI" id="CHEBI:15378"/>
        <dbReference type="ChEBI" id="CHEBI:29999"/>
        <dbReference type="ChEBI" id="CHEBI:30616"/>
        <dbReference type="ChEBI" id="CHEBI:83421"/>
        <dbReference type="ChEBI" id="CHEBI:456216"/>
        <dbReference type="EC" id="2.7.11.1"/>
    </reaction>
</comment>
<dbReference type="PROSITE" id="PS50011">
    <property type="entry name" value="PROTEIN_KINASE_DOM"/>
    <property type="match status" value="1"/>
</dbReference>
<dbReference type="PROSITE" id="PS00109">
    <property type="entry name" value="PROTEIN_KINASE_TYR"/>
    <property type="match status" value="1"/>
</dbReference>
<evidence type="ECO:0000256" key="7">
    <source>
        <dbReference type="ARBA" id="ARBA00022679"/>
    </source>
</evidence>
<organism evidence="16 17">
    <name type="scientific">Lophiostoma macrostomum CBS 122681</name>
    <dbReference type="NCBI Taxonomy" id="1314788"/>
    <lineage>
        <taxon>Eukaryota</taxon>
        <taxon>Fungi</taxon>
        <taxon>Dikarya</taxon>
        <taxon>Ascomycota</taxon>
        <taxon>Pezizomycotina</taxon>
        <taxon>Dothideomycetes</taxon>
        <taxon>Pleosporomycetidae</taxon>
        <taxon>Pleosporales</taxon>
        <taxon>Lophiostomataceae</taxon>
        <taxon>Lophiostoma</taxon>
    </lineage>
</organism>
<evidence type="ECO:0000256" key="8">
    <source>
        <dbReference type="ARBA" id="ARBA00022741"/>
    </source>
</evidence>